<organism evidence="2 3">
    <name type="scientific">Iodobacter violaceini</name>
    <dbReference type="NCBI Taxonomy" id="3044271"/>
    <lineage>
        <taxon>Bacteria</taxon>
        <taxon>Pseudomonadati</taxon>
        <taxon>Pseudomonadota</taxon>
        <taxon>Betaproteobacteria</taxon>
        <taxon>Neisseriales</taxon>
        <taxon>Chitinibacteraceae</taxon>
        <taxon>Iodobacter</taxon>
    </lineage>
</organism>
<sequence>MKPSLIASLLALLCTACAISTVQTLPKLDLPRTQNPLSLADPGEASFNDPVLNALISQALQHNASLAIAVANMDEVCAMARP</sequence>
<name>A0ABX0KN22_9NEIS</name>
<protein>
    <submittedName>
        <fullName evidence="2">Uncharacterized protein</fullName>
    </submittedName>
</protein>
<evidence type="ECO:0000313" key="3">
    <source>
        <dbReference type="Proteomes" id="UP000712570"/>
    </source>
</evidence>
<feature type="signal peptide" evidence="1">
    <location>
        <begin position="1"/>
        <end position="18"/>
    </location>
</feature>
<evidence type="ECO:0000313" key="2">
    <source>
        <dbReference type="EMBL" id="NHQ85600.1"/>
    </source>
</evidence>
<feature type="chain" id="PRO_5045539027" evidence="1">
    <location>
        <begin position="19"/>
        <end position="82"/>
    </location>
</feature>
<dbReference type="EMBL" id="JAAOLX010000002">
    <property type="protein sequence ID" value="NHQ85600.1"/>
    <property type="molecule type" value="Genomic_DNA"/>
</dbReference>
<evidence type="ECO:0000256" key="1">
    <source>
        <dbReference type="SAM" id="SignalP"/>
    </source>
</evidence>
<dbReference type="SUPFAM" id="SSF56954">
    <property type="entry name" value="Outer membrane efflux proteins (OEP)"/>
    <property type="match status" value="1"/>
</dbReference>
<proteinExistence type="predicted"/>
<accession>A0ABX0KN22</accession>
<dbReference type="Gene3D" id="1.20.1600.10">
    <property type="entry name" value="Outer membrane efflux proteins (OEP)"/>
    <property type="match status" value="1"/>
</dbReference>
<keyword evidence="1" id="KW-0732">Signal</keyword>
<keyword evidence="3" id="KW-1185">Reference proteome</keyword>
<comment type="caution">
    <text evidence="2">The sequence shown here is derived from an EMBL/GenBank/DDBJ whole genome shotgun (WGS) entry which is preliminary data.</text>
</comment>
<dbReference type="RefSeq" id="WP_166823170.1">
    <property type="nucleotide sequence ID" value="NZ_JAAOLX010000002.1"/>
</dbReference>
<dbReference type="Proteomes" id="UP000712570">
    <property type="component" value="Unassembled WGS sequence"/>
</dbReference>
<gene>
    <name evidence="2" type="ORF">HA050_05640</name>
</gene>
<reference evidence="2 3" key="1">
    <citation type="submission" date="2020-03" db="EMBL/GenBank/DDBJ databases">
        <title>Draft genome sequence of environmentally isolated violet-colored cultures.</title>
        <authorList>
            <person name="Wilson H.S."/>
        </authorList>
    </citation>
    <scope>NUCLEOTIDE SEQUENCE [LARGE SCALE GENOMIC DNA]</scope>
    <source>
        <strain evidence="2 3">HSC-16F04</strain>
    </source>
</reference>